<dbReference type="InterPro" id="IPR038903">
    <property type="entry name" value="Allergen_Asp_f_4"/>
</dbReference>
<protein>
    <submittedName>
        <fullName evidence="2">Allergen Asp f 4</fullName>
    </submittedName>
</protein>
<dbReference type="PANTHER" id="PTHR42039:SF1">
    <property type="entry name" value="PUTATIVE (AFU_ORTHOLOGUE AFUA_3G02940)-RELATED"/>
    <property type="match status" value="1"/>
</dbReference>
<gene>
    <name evidence="2" type="ORF">VM1G_06296</name>
</gene>
<dbReference type="Proteomes" id="UP000078559">
    <property type="component" value="Chromosome 6"/>
</dbReference>
<dbReference type="GO" id="GO:0005576">
    <property type="term" value="C:extracellular region"/>
    <property type="evidence" value="ECO:0007669"/>
    <property type="project" value="InterPro"/>
</dbReference>
<keyword evidence="1" id="KW-0732">Signal</keyword>
<organism evidence="2 3">
    <name type="scientific">Cytospora mali</name>
    <name type="common">Apple Valsa canker fungus</name>
    <name type="synonym">Valsa mali</name>
    <dbReference type="NCBI Taxonomy" id="578113"/>
    <lineage>
        <taxon>Eukaryota</taxon>
        <taxon>Fungi</taxon>
        <taxon>Dikarya</taxon>
        <taxon>Ascomycota</taxon>
        <taxon>Pezizomycotina</taxon>
        <taxon>Sordariomycetes</taxon>
        <taxon>Sordariomycetidae</taxon>
        <taxon>Diaporthales</taxon>
        <taxon>Cytosporaceae</taxon>
        <taxon>Cytospora</taxon>
    </lineage>
</organism>
<evidence type="ECO:0000313" key="2">
    <source>
        <dbReference type="EMBL" id="KUI70605.1"/>
    </source>
</evidence>
<sequence length="290" mass="29952">MARLTSLLLLGAIGVSAHPSAHARFHNKQRQVEDRDIGDVITAIINGVEVSWTQTQDYGPAATSEAAAIVANKPFTTFADYCASSALRKRATTAEIFYTGNTGDDDDYGCNIMPLANSDLASQYNNTVKFISGSSDQYCLVWNKMGKDGGVNGFFLGNTVTSFTVPAGGEQYVALDSNSQGGGACVAGSSLTDVLTTSYGAIGMTWVEWDAENESNGGASGADASCIVAQDAGLTVNGMAVCLESDSSDCSSISAGAASVINAYTKDLAAADGIGLHADGPLKITVDLSY</sequence>
<name>A0A194W3I9_CYTMA</name>
<accession>A0A194W3I9</accession>
<dbReference type="Pfam" id="PF25312">
    <property type="entry name" value="Allergen_Asp_f_4"/>
    <property type="match status" value="1"/>
</dbReference>
<dbReference type="EMBL" id="CM003103">
    <property type="protein sequence ID" value="KUI70605.1"/>
    <property type="molecule type" value="Genomic_DNA"/>
</dbReference>
<dbReference type="OrthoDB" id="118256at2759"/>
<dbReference type="AlphaFoldDB" id="A0A194W3I9"/>
<feature type="chain" id="PRO_5008267074" evidence="1">
    <location>
        <begin position="18"/>
        <end position="290"/>
    </location>
</feature>
<proteinExistence type="predicted"/>
<evidence type="ECO:0000256" key="1">
    <source>
        <dbReference type="SAM" id="SignalP"/>
    </source>
</evidence>
<keyword evidence="3" id="KW-1185">Reference proteome</keyword>
<dbReference type="PANTHER" id="PTHR42039">
    <property type="entry name" value="PUTATIVE (AFU_ORTHOLOGUE AFUA_3G02940)-RELATED"/>
    <property type="match status" value="1"/>
</dbReference>
<dbReference type="GO" id="GO:0019863">
    <property type="term" value="F:IgE binding"/>
    <property type="evidence" value="ECO:0007669"/>
    <property type="project" value="InterPro"/>
</dbReference>
<evidence type="ECO:0000313" key="3">
    <source>
        <dbReference type="Proteomes" id="UP000078559"/>
    </source>
</evidence>
<reference evidence="2" key="1">
    <citation type="submission" date="2014-12" db="EMBL/GenBank/DDBJ databases">
        <title>Genome Sequence of Valsa Canker Pathogens Uncovers a Specific Adaption of Colonization on Woody Bark.</title>
        <authorList>
            <person name="Yin Z."/>
            <person name="Liu H."/>
            <person name="Gao X."/>
            <person name="Li Z."/>
            <person name="Song N."/>
            <person name="Ke X."/>
            <person name="Dai Q."/>
            <person name="Wu Y."/>
            <person name="Sun Y."/>
            <person name="Xu J.-R."/>
            <person name="Kang Z.K."/>
            <person name="Wang L."/>
            <person name="Huang L."/>
        </authorList>
    </citation>
    <scope>NUCLEOTIDE SEQUENCE [LARGE SCALE GENOMIC DNA]</scope>
    <source>
        <strain evidence="2">03-8</strain>
    </source>
</reference>
<feature type="signal peptide" evidence="1">
    <location>
        <begin position="1"/>
        <end position="17"/>
    </location>
</feature>